<reference evidence="1" key="1">
    <citation type="submission" date="2023-11" db="EMBL/GenBank/DDBJ databases">
        <title>Genome assemblies of two species of porcelain crab, Petrolisthes cinctipes and Petrolisthes manimaculis (Anomura: Porcellanidae).</title>
        <authorList>
            <person name="Angst P."/>
        </authorList>
    </citation>
    <scope>NUCLEOTIDE SEQUENCE</scope>
    <source>
        <strain evidence="1">PB745_02</strain>
        <tissue evidence="1">Gill</tissue>
    </source>
</reference>
<protein>
    <submittedName>
        <fullName evidence="1">Uncharacterized protein</fullName>
    </submittedName>
</protein>
<dbReference type="Proteomes" id="UP001292094">
    <property type="component" value="Unassembled WGS sequence"/>
</dbReference>
<keyword evidence="2" id="KW-1185">Reference proteome</keyword>
<sequence length="100" mass="10920">MTSINSSICGGVRHLDLNSPRHIGRGGEHTRGSSACVDNFNGTQGSQWKALAPLTRVNREVRRRCEEVTTTRQSCLIWRALISVSLPPTPHHAPPCLAPP</sequence>
<organism evidence="1 2">
    <name type="scientific">Petrolisthes manimaculis</name>
    <dbReference type="NCBI Taxonomy" id="1843537"/>
    <lineage>
        <taxon>Eukaryota</taxon>
        <taxon>Metazoa</taxon>
        <taxon>Ecdysozoa</taxon>
        <taxon>Arthropoda</taxon>
        <taxon>Crustacea</taxon>
        <taxon>Multicrustacea</taxon>
        <taxon>Malacostraca</taxon>
        <taxon>Eumalacostraca</taxon>
        <taxon>Eucarida</taxon>
        <taxon>Decapoda</taxon>
        <taxon>Pleocyemata</taxon>
        <taxon>Anomura</taxon>
        <taxon>Galatheoidea</taxon>
        <taxon>Porcellanidae</taxon>
        <taxon>Petrolisthes</taxon>
    </lineage>
</organism>
<proteinExistence type="predicted"/>
<dbReference type="AlphaFoldDB" id="A0AAE1ND93"/>
<gene>
    <name evidence="1" type="ORF">Pmani_039854</name>
</gene>
<comment type="caution">
    <text evidence="1">The sequence shown here is derived from an EMBL/GenBank/DDBJ whole genome shotgun (WGS) entry which is preliminary data.</text>
</comment>
<accession>A0AAE1ND93</accession>
<evidence type="ECO:0000313" key="2">
    <source>
        <dbReference type="Proteomes" id="UP001292094"/>
    </source>
</evidence>
<dbReference type="EMBL" id="JAWZYT010007118">
    <property type="protein sequence ID" value="KAK4287065.1"/>
    <property type="molecule type" value="Genomic_DNA"/>
</dbReference>
<evidence type="ECO:0000313" key="1">
    <source>
        <dbReference type="EMBL" id="KAK4287065.1"/>
    </source>
</evidence>
<name>A0AAE1ND93_9EUCA</name>